<evidence type="ECO:0000256" key="3">
    <source>
        <dbReference type="ARBA" id="ARBA00012007"/>
    </source>
</evidence>
<dbReference type="Proteomes" id="UP000654913">
    <property type="component" value="Chromosome 7"/>
</dbReference>
<dbReference type="OrthoDB" id="419694at2759"/>
<dbReference type="InterPro" id="IPR042080">
    <property type="entry name" value="RNA_2'-PTrans_N"/>
</dbReference>
<name>A0A7R7XWT1_9EURO</name>
<dbReference type="SUPFAM" id="SSF56399">
    <property type="entry name" value="ADP-ribosylation"/>
    <property type="match status" value="1"/>
</dbReference>
<sequence>MPKPNHRGGGREKKPASREVTISKALSLILRHAAEREGLKINSDGYANVADVLAWQRLKSQKATLSEILNAVETSDKKRFALFYLPSASSSSTDEPPTTTQDSSTAIEEAASESNQGETATATALAASKTDLDPSHYLIRATQGHSIKSVQAESGLLEKLTLDALDTLPDTVVHGTFHSTWPLVLASGGLKCMGRNHIHFATGPTLPDALADITRRGEGGGAGSGPGSNGQVISGMRRDAQVLIYIDIRKALAAGCPFWRSENGVILSDGMEADSKSSAGKNGEKVIPLEFFDVVIERRKGFGKIWEDGKEIYALPEHLTKKGNPKLHQFAR</sequence>
<dbReference type="RefSeq" id="XP_041561351.1">
    <property type="nucleotide sequence ID" value="XM_041695640.1"/>
</dbReference>
<dbReference type="PANTHER" id="PTHR12684:SF2">
    <property type="entry name" value="TRNA 2'-PHOSPHOTRANSFERASE 1"/>
    <property type="match status" value="1"/>
</dbReference>
<evidence type="ECO:0000256" key="7">
    <source>
        <dbReference type="SAM" id="MobiDB-lite"/>
    </source>
</evidence>
<evidence type="ECO:0000256" key="4">
    <source>
        <dbReference type="ARBA" id="ARBA00022679"/>
    </source>
</evidence>
<comment type="similarity">
    <text evidence="2">Belongs to the KptA/TPT1 family.</text>
</comment>
<dbReference type="KEGG" id="apuu:APUU_70735A"/>
<evidence type="ECO:0000256" key="1">
    <source>
        <dbReference type="ARBA" id="ARBA00003343"/>
    </source>
</evidence>
<evidence type="ECO:0000256" key="5">
    <source>
        <dbReference type="ARBA" id="ARBA00023027"/>
    </source>
</evidence>
<keyword evidence="4" id="KW-0808">Transferase</keyword>
<keyword evidence="5" id="KW-0520">NAD</keyword>
<evidence type="ECO:0000313" key="8">
    <source>
        <dbReference type="EMBL" id="BCS29165.1"/>
    </source>
</evidence>
<proteinExistence type="inferred from homology"/>
<evidence type="ECO:0000256" key="2">
    <source>
        <dbReference type="ARBA" id="ARBA00009836"/>
    </source>
</evidence>
<dbReference type="Gene3D" id="3.20.170.30">
    <property type="match status" value="1"/>
</dbReference>
<gene>
    <name evidence="8" type="ORF">APUU_70735A</name>
</gene>
<reference evidence="8" key="1">
    <citation type="submission" date="2021-01" db="EMBL/GenBank/DDBJ databases">
        <authorList>
            <consortium name="Aspergillus puulaauensis MK2 genome sequencing consortium"/>
            <person name="Kazuki M."/>
            <person name="Futagami T."/>
        </authorList>
    </citation>
    <scope>NUCLEOTIDE SEQUENCE</scope>
    <source>
        <strain evidence="8">MK2</strain>
    </source>
</reference>
<protein>
    <recommendedName>
        <fullName evidence="3">2'-phosphotransferase</fullName>
        <ecNumber evidence="3">2.7.1.160</ecNumber>
    </recommendedName>
</protein>
<dbReference type="GeneID" id="64979162"/>
<dbReference type="InterPro" id="IPR042081">
    <property type="entry name" value="RNA_2'-PTrans_C"/>
</dbReference>
<comment type="catalytic activity">
    <reaction evidence="6">
        <text>2'-phospho-[ligated tRNA] + NAD(+) = mature tRNA + ADP-alpha-D-ribose 1'',2''-cyclic phosphate + nicotinamide</text>
        <dbReference type="Rhea" id="RHEA:23324"/>
        <dbReference type="Rhea" id="RHEA-COMP:11106"/>
        <dbReference type="Rhea" id="RHEA-COMP:11107"/>
        <dbReference type="ChEBI" id="CHEBI:17154"/>
        <dbReference type="ChEBI" id="CHEBI:57540"/>
        <dbReference type="ChEBI" id="CHEBI:76596"/>
        <dbReference type="ChEBI" id="CHEBI:82883"/>
        <dbReference type="ChEBI" id="CHEBI:85027"/>
        <dbReference type="EC" id="2.7.1.160"/>
    </reaction>
</comment>
<feature type="region of interest" description="Disordered" evidence="7">
    <location>
        <begin position="88"/>
        <end position="122"/>
    </location>
</feature>
<dbReference type="PANTHER" id="PTHR12684">
    <property type="entry name" value="PUTATIVE PHOSPHOTRANSFERASE"/>
    <property type="match status" value="1"/>
</dbReference>
<dbReference type="GO" id="GO:0000215">
    <property type="term" value="F:tRNA 2'-phosphotransferase activity"/>
    <property type="evidence" value="ECO:0007669"/>
    <property type="project" value="UniProtKB-EC"/>
</dbReference>
<evidence type="ECO:0000313" key="9">
    <source>
        <dbReference type="Proteomes" id="UP000654913"/>
    </source>
</evidence>
<dbReference type="EMBL" id="AP024449">
    <property type="protein sequence ID" value="BCS29165.1"/>
    <property type="molecule type" value="Genomic_DNA"/>
</dbReference>
<dbReference type="InterPro" id="IPR002745">
    <property type="entry name" value="Ptrans_KptA/Tpt1"/>
</dbReference>
<dbReference type="AlphaFoldDB" id="A0A7R7XWT1"/>
<dbReference type="GO" id="GO:0006388">
    <property type="term" value="P:tRNA splicing, via endonucleolytic cleavage and ligation"/>
    <property type="evidence" value="ECO:0007669"/>
    <property type="project" value="TreeGrafter"/>
</dbReference>
<reference evidence="8" key="2">
    <citation type="submission" date="2021-02" db="EMBL/GenBank/DDBJ databases">
        <title>Aspergillus puulaauensis MK2 genome sequence.</title>
        <authorList>
            <person name="Futagami T."/>
            <person name="Mori K."/>
            <person name="Kadooka C."/>
            <person name="Tanaka T."/>
        </authorList>
    </citation>
    <scope>NUCLEOTIDE SEQUENCE</scope>
    <source>
        <strain evidence="8">MK2</strain>
    </source>
</reference>
<keyword evidence="9" id="KW-1185">Reference proteome</keyword>
<evidence type="ECO:0000256" key="6">
    <source>
        <dbReference type="ARBA" id="ARBA00047949"/>
    </source>
</evidence>
<comment type="function">
    <text evidence="1">Catalyzes the last step of tRNA splicing, the transfer of the splice junction 2'-phosphate from ligated tRNA to NAD to produce ADP-ribose 1''-2'' cyclic phosphate.</text>
</comment>
<accession>A0A7R7XWT1</accession>
<dbReference type="EC" id="2.7.1.160" evidence="3"/>
<dbReference type="Pfam" id="PF01885">
    <property type="entry name" value="PTS_2-RNA"/>
    <property type="match status" value="1"/>
</dbReference>
<dbReference type="Gene3D" id="1.10.10.970">
    <property type="entry name" value="RNA 2'-phosphotransferase, Tpt1/KptA family, N-terminal domain"/>
    <property type="match status" value="1"/>
</dbReference>
<organism evidence="8 9">
    <name type="scientific">Aspergillus puulaauensis</name>
    <dbReference type="NCBI Taxonomy" id="1220207"/>
    <lineage>
        <taxon>Eukaryota</taxon>
        <taxon>Fungi</taxon>
        <taxon>Dikarya</taxon>
        <taxon>Ascomycota</taxon>
        <taxon>Pezizomycotina</taxon>
        <taxon>Eurotiomycetes</taxon>
        <taxon>Eurotiomycetidae</taxon>
        <taxon>Eurotiales</taxon>
        <taxon>Aspergillaceae</taxon>
        <taxon>Aspergillus</taxon>
    </lineage>
</organism>